<dbReference type="PANTHER" id="PTHR10644">
    <property type="entry name" value="DNA REPAIR/RNA PROCESSING CPSF FAMILY"/>
    <property type="match status" value="1"/>
</dbReference>
<evidence type="ECO:0000313" key="8">
    <source>
        <dbReference type="EnsemblPlants" id="LPERR01G17820.1"/>
    </source>
</evidence>
<comment type="subcellular location">
    <subcellularLocation>
        <location evidence="1">Nucleus</location>
    </subcellularLocation>
</comment>
<evidence type="ECO:0000259" key="7">
    <source>
        <dbReference type="Pfam" id="PF23726"/>
    </source>
</evidence>
<dbReference type="Proteomes" id="UP000032180">
    <property type="component" value="Chromosome 1"/>
</dbReference>
<proteinExistence type="inferred from homology"/>
<feature type="domain" description="RSE1/DDB1/CPSF1 second beta-propeller" evidence="7">
    <location>
        <begin position="394"/>
        <end position="507"/>
    </location>
</feature>
<dbReference type="InterPro" id="IPR050358">
    <property type="entry name" value="RSE1/DDB1/CFT1"/>
</dbReference>
<dbReference type="GO" id="GO:0005634">
    <property type="term" value="C:nucleus"/>
    <property type="evidence" value="ECO:0007669"/>
    <property type="project" value="UniProtKB-SubCell"/>
</dbReference>
<reference evidence="8" key="3">
    <citation type="submission" date="2015-04" db="UniProtKB">
        <authorList>
            <consortium name="EnsemblPlants"/>
        </authorList>
    </citation>
    <scope>IDENTIFICATION</scope>
</reference>
<dbReference type="InterPro" id="IPR004871">
    <property type="entry name" value="RSE1/DDB1/CPSF1_C"/>
</dbReference>
<dbReference type="Gramene" id="LPERR01G17820.1">
    <property type="protein sequence ID" value="LPERR01G17820.1"/>
    <property type="gene ID" value="LPERR01G17820"/>
</dbReference>
<feature type="domain" description="RSE1/DDB1/CPSF1 first beta-propeller" evidence="6">
    <location>
        <begin position="34"/>
        <end position="344"/>
    </location>
</feature>
<dbReference type="InterPro" id="IPR058543">
    <property type="entry name" value="Beta-prop_RSE1/DDB1/CPSF1_2nd"/>
</dbReference>
<keyword evidence="4" id="KW-0539">Nucleus</keyword>
<dbReference type="Pfam" id="PF03178">
    <property type="entry name" value="CPSF_A"/>
    <property type="match status" value="1"/>
</dbReference>
<sequence length="1022" mass="113558">MAEAEAAEMEAWEPAPGGARRSWNYVVTAHKPTVVTHSCVGNFTAPDHLNLIVSKCTRIEIYLFTRQGIQPMLDAPVYGRIATIELFRPCNESQDLLFICTERYRYCVLQWDGSKSELLTRSEGNAYDQIGRPTDKGQIGTIDPHCRLVGLHVIPFGSKGHLNEPSNIRLEELLVLDIKFLYGCDRPTIVLLFQDDYDARHVKTYEVALKDNEFVEGPWSQNNLDNGASLLIPVPAPLGVVIVIGEITIAYFSATTFRAVSIKQSMIGAVGLVDPDGSRYLFGDNTGGLHLLTVTHDQGRVTDLKICYMGETSIASTISYVDNGFVYIGSQFGDSQLIRLNIKANARGSFVEVLEQYANIGPIVDFCCVDLGKQGQGAYKDGSIRAVQNGVVITKQASVELRGIKGLWSLKSSSNDPYDTFLVVTFINETHFLSMKMENELEETVIKGFDSQTQTLCCQNAIHDQLIQVTAKSVRLVSSTSKELVAQWLAPEGFSVNVASANASQVGISSGYIDLRENLGGEIVPRSVLLCTIEEVSYLFCALGDRHFFSFLLNASTGELSDKNRVLLGTEPISLHTFAMKDRTHVFAASDRPSVIYGRDKNLLYSHVNLKEVNHVCSFNTSVFPESLAIAEECQLSIQTIDDVHKLRIRTIPLNEQARRICHQEQSRTLALCSFKSYIAAELSEAHFVHLLDHQTLGVLSTHTLDAYECGLSIISCSFSDDNSVYYCVGTAYVLPWNTEPTKLIAEKETKGAVYSLNAFNGKLLAAINQKIRLYKWLLQDNRTHELQEECTYHGNVLALYTQTRGNFIVVGDMMRSISLLVHTHEEGLIEVARDHSPTWMTAIEMLDDEVYIGADNCYNLYTVLKSNDAGITGSLLIIGQYHLGDFVNRFHHGSIVMYDPGSEIGQIPTIIFGTASGAIGVVASLPQDQYMFLEKLQSVLVAYIKSVGNFSHALWRSFYDGRSIGEAQSFVDGDLIESFLSLEPDKMKEVGLIMELPADELCKMVKALRKLHCHEHRIDGR</sequence>
<accession>A0A0D9V2C3</accession>
<comment type="similarity">
    <text evidence="2">Belongs to the DDB1 family.</text>
</comment>
<dbReference type="HOGENOM" id="CLU_002893_0_1_1"/>
<dbReference type="Pfam" id="PF23726">
    <property type="entry name" value="Beta-prop_RSE1_2nd"/>
    <property type="match status" value="2"/>
</dbReference>
<dbReference type="Gene3D" id="1.10.150.910">
    <property type="match status" value="1"/>
</dbReference>
<name>A0A0D9V2C3_9ORYZ</name>
<reference evidence="8 9" key="1">
    <citation type="submission" date="2012-08" db="EMBL/GenBank/DDBJ databases">
        <title>Oryza genome evolution.</title>
        <authorList>
            <person name="Wing R.A."/>
        </authorList>
    </citation>
    <scope>NUCLEOTIDE SEQUENCE</scope>
</reference>
<dbReference type="AlphaFoldDB" id="A0A0D9V2C3"/>
<dbReference type="eggNOG" id="KOG1897">
    <property type="taxonomic scope" value="Eukaryota"/>
</dbReference>
<keyword evidence="9" id="KW-1185">Reference proteome</keyword>
<evidence type="ECO:0000259" key="6">
    <source>
        <dbReference type="Pfam" id="PF10433"/>
    </source>
</evidence>
<evidence type="ECO:0000256" key="3">
    <source>
        <dbReference type="ARBA" id="ARBA00014577"/>
    </source>
</evidence>
<evidence type="ECO:0000256" key="1">
    <source>
        <dbReference type="ARBA" id="ARBA00004123"/>
    </source>
</evidence>
<dbReference type="InterPro" id="IPR018846">
    <property type="entry name" value="Beta-prop_RSE1/DDB1/CPSF1_1st"/>
</dbReference>
<protein>
    <recommendedName>
        <fullName evidence="3">DNA damage-binding protein 1</fullName>
    </recommendedName>
</protein>
<dbReference type="Gene3D" id="2.130.10.10">
    <property type="entry name" value="YVTN repeat-like/Quinoprotein amine dehydrogenase"/>
    <property type="match status" value="3"/>
</dbReference>
<evidence type="ECO:0000313" key="9">
    <source>
        <dbReference type="Proteomes" id="UP000032180"/>
    </source>
</evidence>
<evidence type="ECO:0000256" key="4">
    <source>
        <dbReference type="ARBA" id="ARBA00023242"/>
    </source>
</evidence>
<dbReference type="STRING" id="77586.A0A0D9V2C3"/>
<feature type="domain" description="RSE1/DDB1/CPSF1 C-terminal" evidence="5">
    <location>
        <begin position="687"/>
        <end position="981"/>
    </location>
</feature>
<dbReference type="GO" id="GO:0003676">
    <property type="term" value="F:nucleic acid binding"/>
    <property type="evidence" value="ECO:0007669"/>
    <property type="project" value="InterPro"/>
</dbReference>
<dbReference type="SUPFAM" id="SSF50998">
    <property type="entry name" value="Quinoprotein alcohol dehydrogenase-like"/>
    <property type="match status" value="1"/>
</dbReference>
<dbReference type="EnsemblPlants" id="LPERR01G17820.1">
    <property type="protein sequence ID" value="LPERR01G17820.1"/>
    <property type="gene ID" value="LPERR01G17820"/>
</dbReference>
<feature type="domain" description="RSE1/DDB1/CPSF1 second beta-propeller" evidence="7">
    <location>
        <begin position="517"/>
        <end position="640"/>
    </location>
</feature>
<evidence type="ECO:0000259" key="5">
    <source>
        <dbReference type="Pfam" id="PF03178"/>
    </source>
</evidence>
<evidence type="ECO:0000256" key="2">
    <source>
        <dbReference type="ARBA" id="ARBA00007453"/>
    </source>
</evidence>
<dbReference type="InterPro" id="IPR015943">
    <property type="entry name" value="WD40/YVTN_repeat-like_dom_sf"/>
</dbReference>
<organism evidence="8 9">
    <name type="scientific">Leersia perrieri</name>
    <dbReference type="NCBI Taxonomy" id="77586"/>
    <lineage>
        <taxon>Eukaryota</taxon>
        <taxon>Viridiplantae</taxon>
        <taxon>Streptophyta</taxon>
        <taxon>Embryophyta</taxon>
        <taxon>Tracheophyta</taxon>
        <taxon>Spermatophyta</taxon>
        <taxon>Magnoliopsida</taxon>
        <taxon>Liliopsida</taxon>
        <taxon>Poales</taxon>
        <taxon>Poaceae</taxon>
        <taxon>BOP clade</taxon>
        <taxon>Oryzoideae</taxon>
        <taxon>Oryzeae</taxon>
        <taxon>Oryzinae</taxon>
        <taxon>Leersia</taxon>
    </lineage>
</organism>
<dbReference type="Pfam" id="PF10433">
    <property type="entry name" value="Beta-prop_RSE1_1st"/>
    <property type="match status" value="1"/>
</dbReference>
<dbReference type="InterPro" id="IPR011047">
    <property type="entry name" value="Quinoprotein_ADH-like_sf"/>
</dbReference>
<reference evidence="9" key="2">
    <citation type="submission" date="2013-12" db="EMBL/GenBank/DDBJ databases">
        <authorList>
            <person name="Yu Y."/>
            <person name="Lee S."/>
            <person name="de Baynast K."/>
            <person name="Wissotski M."/>
            <person name="Liu L."/>
            <person name="Talag J."/>
            <person name="Goicoechea J."/>
            <person name="Angelova A."/>
            <person name="Jetty R."/>
            <person name="Kudrna D."/>
            <person name="Golser W."/>
            <person name="Rivera L."/>
            <person name="Zhang J."/>
            <person name="Wing R."/>
        </authorList>
    </citation>
    <scope>NUCLEOTIDE SEQUENCE</scope>
</reference>